<sequence>MTTLYAEESDPFCLPVQSPAWLAGAPWRRFATMGDSLAAGTHGPSPGYADMGWCERLAGLLRRVHPDLAYLSTATIGATAADTLHGQLARVAEFGPDLLHVSCGANDLWRRAPDRAAIERDLRRLFAGAAATGALLTTFTLGRAFVVARFPDWHDRVRALNDVIRALAAEHGAVLADMWDHPVNDRPGLLSADGVHFSAAGQAVLAAELVKGLAAHLPRPPAGDAGVAGAQARVGTIVRSLDRGGAT</sequence>
<dbReference type="Gene3D" id="3.40.50.1110">
    <property type="entry name" value="SGNH hydrolase"/>
    <property type="match status" value="1"/>
</dbReference>
<dbReference type="CDD" id="cd01832">
    <property type="entry name" value="SGNH_hydrolase_like_1"/>
    <property type="match status" value="1"/>
</dbReference>
<dbReference type="RefSeq" id="WP_168006723.1">
    <property type="nucleotide sequence ID" value="NZ_JAATEP010000002.1"/>
</dbReference>
<dbReference type="Pfam" id="PF13472">
    <property type="entry name" value="Lipase_GDSL_2"/>
    <property type="match status" value="1"/>
</dbReference>
<dbReference type="InterPro" id="IPR036514">
    <property type="entry name" value="SGNH_hydro_sf"/>
</dbReference>
<dbReference type="InterPro" id="IPR051532">
    <property type="entry name" value="Ester_Hydrolysis_Enzymes"/>
</dbReference>
<evidence type="ECO:0000313" key="3">
    <source>
        <dbReference type="Proteomes" id="UP000696294"/>
    </source>
</evidence>
<evidence type="ECO:0000259" key="1">
    <source>
        <dbReference type="Pfam" id="PF13472"/>
    </source>
</evidence>
<dbReference type="SUPFAM" id="SSF52266">
    <property type="entry name" value="SGNH hydrolase"/>
    <property type="match status" value="1"/>
</dbReference>
<keyword evidence="3" id="KW-1185">Reference proteome</keyword>
<dbReference type="InterPro" id="IPR013830">
    <property type="entry name" value="SGNH_hydro"/>
</dbReference>
<dbReference type="GO" id="GO:0016787">
    <property type="term" value="F:hydrolase activity"/>
    <property type="evidence" value="ECO:0007669"/>
    <property type="project" value="UniProtKB-KW"/>
</dbReference>
<dbReference type="Proteomes" id="UP000696294">
    <property type="component" value="Unassembled WGS sequence"/>
</dbReference>
<dbReference type="EMBL" id="JAATEP010000002">
    <property type="protein sequence ID" value="NJP88546.1"/>
    <property type="molecule type" value="Genomic_DNA"/>
</dbReference>
<comment type="caution">
    <text evidence="2">The sequence shown here is derived from an EMBL/GenBank/DDBJ whole genome shotgun (WGS) entry which is preliminary data.</text>
</comment>
<keyword evidence="2" id="KW-0378">Hydrolase</keyword>
<proteinExistence type="predicted"/>
<protein>
    <submittedName>
        <fullName evidence="2">SGNH/GDSL hydrolase family protein</fullName>
    </submittedName>
</protein>
<evidence type="ECO:0000313" key="2">
    <source>
        <dbReference type="EMBL" id="NJP88546.1"/>
    </source>
</evidence>
<name>A0ABX1AYA1_9ACTN</name>
<feature type="domain" description="SGNH hydrolase-type esterase" evidence="1">
    <location>
        <begin position="33"/>
        <end position="203"/>
    </location>
</feature>
<gene>
    <name evidence="2" type="ORF">HCN51_03585</name>
</gene>
<dbReference type="PANTHER" id="PTHR30383">
    <property type="entry name" value="THIOESTERASE 1/PROTEASE 1/LYSOPHOSPHOLIPASE L1"/>
    <property type="match status" value="1"/>
</dbReference>
<accession>A0ABX1AYA1</accession>
<organism evidence="2 3">
    <name type="scientific">Nonomuraea composti</name>
    <dbReference type="NCBI Taxonomy" id="2720023"/>
    <lineage>
        <taxon>Bacteria</taxon>
        <taxon>Bacillati</taxon>
        <taxon>Actinomycetota</taxon>
        <taxon>Actinomycetes</taxon>
        <taxon>Streptosporangiales</taxon>
        <taxon>Streptosporangiaceae</taxon>
        <taxon>Nonomuraea</taxon>
    </lineage>
</organism>
<reference evidence="2 3" key="1">
    <citation type="submission" date="2020-03" db="EMBL/GenBank/DDBJ databases">
        <title>WGS of actinomycetes isolated from Thailand.</title>
        <authorList>
            <person name="Thawai C."/>
        </authorList>
    </citation>
    <scope>NUCLEOTIDE SEQUENCE [LARGE SCALE GENOMIC DNA]</scope>
    <source>
        <strain evidence="2 3">FMUSA5-5</strain>
    </source>
</reference>